<accession>A0A645CEL4</accession>
<reference evidence="1" key="1">
    <citation type="submission" date="2019-08" db="EMBL/GenBank/DDBJ databases">
        <authorList>
            <person name="Kucharzyk K."/>
            <person name="Murdoch R.W."/>
            <person name="Higgins S."/>
            <person name="Loffler F."/>
        </authorList>
    </citation>
    <scope>NUCLEOTIDE SEQUENCE</scope>
</reference>
<comment type="caution">
    <text evidence="1">The sequence shown here is derived from an EMBL/GenBank/DDBJ whole genome shotgun (WGS) entry which is preliminary data.</text>
</comment>
<evidence type="ECO:0000313" key="1">
    <source>
        <dbReference type="EMBL" id="MPM75348.1"/>
    </source>
</evidence>
<sequence length="164" mass="18641">MYRFSSCSASWFASSAINTTRKKLRHNKKEVLPHKEAALLFCLLLQYAAGIRSWPPSKEGGGISTHLRPRFRSPELRANNRSSPKSCVKSLCSSFYLISMLLCQASLAGPSVLVGIKTRFLPKPSVQLLSPPYDWIPFLHQERPCVLRPFFIHVHQNRSNQAFR</sequence>
<dbReference type="AlphaFoldDB" id="A0A645CEL4"/>
<dbReference type="EMBL" id="VSSQ01026568">
    <property type="protein sequence ID" value="MPM75348.1"/>
    <property type="molecule type" value="Genomic_DNA"/>
</dbReference>
<protein>
    <submittedName>
        <fullName evidence="1">Uncharacterized protein</fullName>
    </submittedName>
</protein>
<name>A0A645CEL4_9ZZZZ</name>
<gene>
    <name evidence="1" type="ORF">SDC9_122340</name>
</gene>
<organism evidence="1">
    <name type="scientific">bioreactor metagenome</name>
    <dbReference type="NCBI Taxonomy" id="1076179"/>
    <lineage>
        <taxon>unclassified sequences</taxon>
        <taxon>metagenomes</taxon>
        <taxon>ecological metagenomes</taxon>
    </lineage>
</organism>
<proteinExistence type="predicted"/>